<evidence type="ECO:0000313" key="7">
    <source>
        <dbReference type="EMBL" id="PPE72004.1"/>
    </source>
</evidence>
<dbReference type="InterPro" id="IPR013656">
    <property type="entry name" value="PAS_4"/>
</dbReference>
<dbReference type="SMART" id="SM00091">
    <property type="entry name" value="PAS"/>
    <property type="match status" value="2"/>
</dbReference>
<evidence type="ECO:0000256" key="2">
    <source>
        <dbReference type="SAM" id="MobiDB-lite"/>
    </source>
</evidence>
<dbReference type="Pfam" id="PF08447">
    <property type="entry name" value="PAS_3"/>
    <property type="match status" value="1"/>
</dbReference>
<evidence type="ECO:0008006" key="9">
    <source>
        <dbReference type="Google" id="ProtNLM"/>
    </source>
</evidence>
<sequence>MGDREKSAPGLSTDRPDKKSLRSERPLPLPSAPTQEGCPVLDSLAEAASAGGFLPHGYCLAWRPELVAALVAGNLIVAASYYSIPIALLWFRHRNPDLRYGWLATVFGAFIFACGTTHVIDVVNLWRPVYRLDAAVMLVTAAISAVTAISLWWVMPRLNDTLRFNIRARAELAELNQQLSQTVHSLQMRTEELARSEQRFRLTFHQSPIGMALVELNGHFARANASLCTLLGYREEQLQQMDFQGITHPDDLSADLNNVDDLLSGRRECYQMEKRYVASEGRLVHVQLDVGLLRDPEGAPLHFIAQIQDITLRRQLEEQRRLTEEEMRRLLEHLGTAVVVHGPDTGVRYANPAALEILGLTKDQILGRQAIGMHWRFVRPDGTAMPPEEFPVNRVRETKAPLGGCELGVITEEGGEPRWVLVYGFPELDASAQVTRFIMSFIDISERRRLLEELDRQARHDSLTGLPNRRHFMEQAEREVRRSRRTGAPLSLLMIDLDHFKAINDRHGHAAGDEVLRIASGIFQDEVRVQDATARLGGEEFAVLCTDSNADGARELGDRILQRLRQAVISVPGNPGVRITASIGVSVLRNDGVEDDILGMLARADAALYAAKAKGRDRMEFQAKARTLD</sequence>
<feature type="compositionally biased region" description="Basic and acidic residues" evidence="2">
    <location>
        <begin position="14"/>
        <end position="25"/>
    </location>
</feature>
<dbReference type="Gene3D" id="3.30.450.20">
    <property type="entry name" value="PAS domain"/>
    <property type="match status" value="2"/>
</dbReference>
<dbReference type="GO" id="GO:0003824">
    <property type="term" value="F:catalytic activity"/>
    <property type="evidence" value="ECO:0007669"/>
    <property type="project" value="UniProtKB-ARBA"/>
</dbReference>
<keyword evidence="3" id="KW-0472">Membrane</keyword>
<dbReference type="PROSITE" id="PS50887">
    <property type="entry name" value="GGDEF"/>
    <property type="match status" value="1"/>
</dbReference>
<dbReference type="AlphaFoldDB" id="A0A2S5TAH5"/>
<keyword evidence="3" id="KW-1133">Transmembrane helix</keyword>
<evidence type="ECO:0000259" key="4">
    <source>
        <dbReference type="PROSITE" id="PS50112"/>
    </source>
</evidence>
<dbReference type="InterPro" id="IPR000700">
    <property type="entry name" value="PAS-assoc_C"/>
</dbReference>
<evidence type="ECO:0000256" key="3">
    <source>
        <dbReference type="SAM" id="Phobius"/>
    </source>
</evidence>
<dbReference type="CDD" id="cd00130">
    <property type="entry name" value="PAS"/>
    <property type="match status" value="2"/>
</dbReference>
<keyword evidence="8" id="KW-1185">Reference proteome</keyword>
<dbReference type="InterPro" id="IPR058544">
    <property type="entry name" value="ETR1_N"/>
</dbReference>
<comment type="cofactor">
    <cofactor evidence="1">
        <name>Mg(2+)</name>
        <dbReference type="ChEBI" id="CHEBI:18420"/>
    </cofactor>
</comment>
<dbReference type="PROSITE" id="PS50113">
    <property type="entry name" value="PAC"/>
    <property type="match status" value="2"/>
</dbReference>
<feature type="transmembrane region" description="Helical" evidence="3">
    <location>
        <begin position="66"/>
        <end position="91"/>
    </location>
</feature>
<dbReference type="Pfam" id="PF00990">
    <property type="entry name" value="GGDEF"/>
    <property type="match status" value="1"/>
</dbReference>
<organism evidence="7 8">
    <name type="scientific">Solimonas fluminis</name>
    <dbReference type="NCBI Taxonomy" id="2086571"/>
    <lineage>
        <taxon>Bacteria</taxon>
        <taxon>Pseudomonadati</taxon>
        <taxon>Pseudomonadota</taxon>
        <taxon>Gammaproteobacteria</taxon>
        <taxon>Nevskiales</taxon>
        <taxon>Nevskiaceae</taxon>
        <taxon>Solimonas</taxon>
    </lineage>
</organism>
<dbReference type="Proteomes" id="UP000238220">
    <property type="component" value="Unassembled WGS sequence"/>
</dbReference>
<feature type="domain" description="PAS" evidence="4">
    <location>
        <begin position="323"/>
        <end position="381"/>
    </location>
</feature>
<dbReference type="PROSITE" id="PS50112">
    <property type="entry name" value="PAS"/>
    <property type="match status" value="2"/>
</dbReference>
<feature type="domain" description="PAS" evidence="4">
    <location>
        <begin position="196"/>
        <end position="266"/>
    </location>
</feature>
<dbReference type="InterPro" id="IPR052155">
    <property type="entry name" value="Biofilm_reg_signaling"/>
</dbReference>
<dbReference type="InterPro" id="IPR043128">
    <property type="entry name" value="Rev_trsase/Diguanyl_cyclase"/>
</dbReference>
<evidence type="ECO:0000313" key="8">
    <source>
        <dbReference type="Proteomes" id="UP000238220"/>
    </source>
</evidence>
<dbReference type="SMART" id="SM00267">
    <property type="entry name" value="GGDEF"/>
    <property type="match status" value="1"/>
</dbReference>
<dbReference type="EMBL" id="PSNW01000017">
    <property type="protein sequence ID" value="PPE72004.1"/>
    <property type="molecule type" value="Genomic_DNA"/>
</dbReference>
<dbReference type="FunFam" id="3.30.70.270:FF:000001">
    <property type="entry name" value="Diguanylate cyclase domain protein"/>
    <property type="match status" value="1"/>
</dbReference>
<name>A0A2S5TAH5_9GAMM</name>
<dbReference type="Pfam" id="PF08448">
    <property type="entry name" value="PAS_4"/>
    <property type="match status" value="1"/>
</dbReference>
<feature type="domain" description="PAC" evidence="5">
    <location>
        <begin position="403"/>
        <end position="456"/>
    </location>
</feature>
<dbReference type="SUPFAM" id="SSF55073">
    <property type="entry name" value="Nucleotide cyclase"/>
    <property type="match status" value="1"/>
</dbReference>
<dbReference type="PANTHER" id="PTHR44757:SF2">
    <property type="entry name" value="BIOFILM ARCHITECTURE MAINTENANCE PROTEIN MBAA"/>
    <property type="match status" value="1"/>
</dbReference>
<dbReference type="Pfam" id="PF25487">
    <property type="entry name" value="ETR1_N"/>
    <property type="match status" value="1"/>
</dbReference>
<dbReference type="InterPro" id="IPR001610">
    <property type="entry name" value="PAC"/>
</dbReference>
<dbReference type="SMART" id="SM00086">
    <property type="entry name" value="PAC"/>
    <property type="match status" value="2"/>
</dbReference>
<feature type="transmembrane region" description="Helical" evidence="3">
    <location>
        <begin position="100"/>
        <end position="120"/>
    </location>
</feature>
<proteinExistence type="predicted"/>
<feature type="domain" description="PAC" evidence="5">
    <location>
        <begin position="270"/>
        <end position="322"/>
    </location>
</feature>
<protein>
    <recommendedName>
        <fullName evidence="9">Sensor domain-containing diguanylate cyclase</fullName>
    </recommendedName>
</protein>
<gene>
    <name evidence="7" type="ORF">C3942_20915</name>
</gene>
<evidence type="ECO:0000256" key="1">
    <source>
        <dbReference type="ARBA" id="ARBA00001946"/>
    </source>
</evidence>
<dbReference type="NCBIfam" id="TIGR00254">
    <property type="entry name" value="GGDEF"/>
    <property type="match status" value="1"/>
</dbReference>
<evidence type="ECO:0000259" key="5">
    <source>
        <dbReference type="PROSITE" id="PS50113"/>
    </source>
</evidence>
<feature type="transmembrane region" description="Helical" evidence="3">
    <location>
        <begin position="132"/>
        <end position="154"/>
    </location>
</feature>
<dbReference type="PANTHER" id="PTHR44757">
    <property type="entry name" value="DIGUANYLATE CYCLASE DGCP"/>
    <property type="match status" value="1"/>
</dbReference>
<keyword evidence="3" id="KW-0812">Transmembrane</keyword>
<dbReference type="InterPro" id="IPR013655">
    <property type="entry name" value="PAS_fold_3"/>
</dbReference>
<dbReference type="SUPFAM" id="SSF55785">
    <property type="entry name" value="PYP-like sensor domain (PAS domain)"/>
    <property type="match status" value="2"/>
</dbReference>
<feature type="region of interest" description="Disordered" evidence="2">
    <location>
        <begin position="1"/>
        <end position="35"/>
    </location>
</feature>
<dbReference type="InterPro" id="IPR035965">
    <property type="entry name" value="PAS-like_dom_sf"/>
</dbReference>
<dbReference type="CDD" id="cd01949">
    <property type="entry name" value="GGDEF"/>
    <property type="match status" value="1"/>
</dbReference>
<dbReference type="Gene3D" id="3.30.70.270">
    <property type="match status" value="1"/>
</dbReference>
<reference evidence="7 8" key="1">
    <citation type="submission" date="2018-02" db="EMBL/GenBank/DDBJ databases">
        <title>Genome sequencing of Solimonas sp. HR-BB.</title>
        <authorList>
            <person name="Lee Y."/>
            <person name="Jeon C.O."/>
        </authorList>
    </citation>
    <scope>NUCLEOTIDE SEQUENCE [LARGE SCALE GENOMIC DNA]</scope>
    <source>
        <strain evidence="7 8">HR-BB</strain>
    </source>
</reference>
<dbReference type="InterPro" id="IPR000014">
    <property type="entry name" value="PAS"/>
</dbReference>
<dbReference type="NCBIfam" id="TIGR00229">
    <property type="entry name" value="sensory_box"/>
    <property type="match status" value="2"/>
</dbReference>
<dbReference type="InterPro" id="IPR000160">
    <property type="entry name" value="GGDEF_dom"/>
</dbReference>
<dbReference type="InterPro" id="IPR029787">
    <property type="entry name" value="Nucleotide_cyclase"/>
</dbReference>
<evidence type="ECO:0000259" key="6">
    <source>
        <dbReference type="PROSITE" id="PS50887"/>
    </source>
</evidence>
<accession>A0A2S5TAH5</accession>
<feature type="domain" description="GGDEF" evidence="6">
    <location>
        <begin position="488"/>
        <end position="624"/>
    </location>
</feature>
<comment type="caution">
    <text evidence="7">The sequence shown here is derived from an EMBL/GenBank/DDBJ whole genome shotgun (WGS) entry which is preliminary data.</text>
</comment>